<dbReference type="GO" id="GO:0006508">
    <property type="term" value="P:proteolysis"/>
    <property type="evidence" value="ECO:0007669"/>
    <property type="project" value="InterPro"/>
</dbReference>
<evidence type="ECO:0000256" key="4">
    <source>
        <dbReference type="ARBA" id="ARBA00022960"/>
    </source>
</evidence>
<reference evidence="13" key="1">
    <citation type="submission" date="2018-12" db="EMBL/GenBank/DDBJ databases">
        <title>Genome sequence of Peanibacillus sp.</title>
        <authorList>
            <person name="Subramani G."/>
            <person name="Srinivasan S."/>
            <person name="Kim M.K."/>
        </authorList>
    </citation>
    <scope>NUCLEOTIDE SEQUENCE [LARGE SCALE GENOMIC DNA]</scope>
    <source>
        <strain evidence="13">18JY67-1</strain>
    </source>
</reference>
<dbReference type="GO" id="GO:0071555">
    <property type="term" value="P:cell wall organization"/>
    <property type="evidence" value="ECO:0007669"/>
    <property type="project" value="UniProtKB-KW"/>
</dbReference>
<keyword evidence="10" id="KW-1133">Transmembrane helix</keyword>
<keyword evidence="10" id="KW-0472">Membrane</keyword>
<keyword evidence="5" id="KW-0573">Peptidoglycan synthesis</keyword>
<dbReference type="GO" id="GO:0009252">
    <property type="term" value="P:peptidoglycan biosynthetic process"/>
    <property type="evidence" value="ECO:0007669"/>
    <property type="project" value="UniProtKB-KW"/>
</dbReference>
<proteinExistence type="inferred from homology"/>
<feature type="active site" description="Acyl-ester intermediate" evidence="7">
    <location>
        <position position="78"/>
    </location>
</feature>
<dbReference type="PRINTS" id="PR00725">
    <property type="entry name" value="DADACBPTASE1"/>
</dbReference>
<feature type="binding site" evidence="8">
    <location>
        <position position="240"/>
    </location>
    <ligand>
        <name>substrate</name>
    </ligand>
</feature>
<feature type="active site" description="Proton acceptor" evidence="7">
    <location>
        <position position="81"/>
    </location>
</feature>
<dbReference type="Pfam" id="PF00768">
    <property type="entry name" value="Peptidase_S11"/>
    <property type="match status" value="1"/>
</dbReference>
<dbReference type="InterPro" id="IPR001967">
    <property type="entry name" value="Peptidase_S11_N"/>
</dbReference>
<feature type="active site" evidence="7">
    <location>
        <position position="134"/>
    </location>
</feature>
<name>A0A3Q8X8Q6_9BACL</name>
<evidence type="ECO:0000313" key="12">
    <source>
        <dbReference type="EMBL" id="AZN41850.1"/>
    </source>
</evidence>
<evidence type="ECO:0000256" key="9">
    <source>
        <dbReference type="RuleBase" id="RU004016"/>
    </source>
</evidence>
<evidence type="ECO:0000256" key="7">
    <source>
        <dbReference type="PIRSR" id="PIRSR618044-1"/>
    </source>
</evidence>
<dbReference type="Gene3D" id="3.40.710.10">
    <property type="entry name" value="DD-peptidase/beta-lactamase superfamily"/>
    <property type="match status" value="1"/>
</dbReference>
<feature type="transmembrane region" description="Helical" evidence="10">
    <location>
        <begin position="393"/>
        <end position="414"/>
    </location>
</feature>
<dbReference type="Proteomes" id="UP000272528">
    <property type="component" value="Chromosome"/>
</dbReference>
<keyword evidence="3" id="KW-0378">Hydrolase</keyword>
<dbReference type="GO" id="GO:0009002">
    <property type="term" value="F:serine-type D-Ala-D-Ala carboxypeptidase activity"/>
    <property type="evidence" value="ECO:0007669"/>
    <property type="project" value="InterPro"/>
</dbReference>
<sequence length="425" mass="46706">MWKALGGTTFMLRLRRLICFNACVLLFIQLWFVASPSHAEGLANDEPNMISESAVLMDAKTGTVLYAQNADREQFPASITKIVTGIIALENESALSNLVTVSKEARGEDGTRIYLAEGEQVTLEKLLYGMLMNSGNDAATAIAEYIDGTKAKFAERMNAWVKEKVGVEHTHFVNPSGLPDKTQVTTALDMAKIARYAMQNEKFRQIVATKRLPWVGKEWTSTLINHNELLKGYEGATGIKNGYTEAAGFTLVASAKRNGMELIGVLLKSPSKAVVYDDMRNLLDYGFANFDLQQVVSADQAYPFMSKEPAQFIAREPMWAVLRKGVIPSVDVTSDGDVMVTSTLGTVKAGAMEPVKPTIESVIEESPKVAADIATAAVEPTTVKPEPTRGQKLSILFVWMGLLVYLAILAYIRLKRQQRERGRGL</sequence>
<evidence type="ECO:0000256" key="1">
    <source>
        <dbReference type="ARBA" id="ARBA00007164"/>
    </source>
</evidence>
<keyword evidence="13" id="KW-1185">Reference proteome</keyword>
<evidence type="ECO:0000256" key="3">
    <source>
        <dbReference type="ARBA" id="ARBA00022801"/>
    </source>
</evidence>
<feature type="domain" description="Peptidase S11 D-alanyl-D-alanine carboxypeptidase A N-terminal" evidence="11">
    <location>
        <begin position="44"/>
        <end position="269"/>
    </location>
</feature>
<organism evidence="12 13">
    <name type="scientific">Paenibacillus albus</name>
    <dbReference type="NCBI Taxonomy" id="2495582"/>
    <lineage>
        <taxon>Bacteria</taxon>
        <taxon>Bacillati</taxon>
        <taxon>Bacillota</taxon>
        <taxon>Bacilli</taxon>
        <taxon>Bacillales</taxon>
        <taxon>Paenibacillaceae</taxon>
        <taxon>Paenibacillus</taxon>
    </lineage>
</organism>
<comment type="similarity">
    <text evidence="1 9">Belongs to the peptidase S11 family.</text>
</comment>
<keyword evidence="12" id="KW-0645">Protease</keyword>
<dbReference type="PANTHER" id="PTHR21581:SF33">
    <property type="entry name" value="D-ALANYL-D-ALANINE CARBOXYPEPTIDASE DACB"/>
    <property type="match status" value="1"/>
</dbReference>
<evidence type="ECO:0000256" key="2">
    <source>
        <dbReference type="ARBA" id="ARBA00022729"/>
    </source>
</evidence>
<dbReference type="InterPro" id="IPR018044">
    <property type="entry name" value="Peptidase_S11"/>
</dbReference>
<dbReference type="AlphaFoldDB" id="A0A3Q8X8Q6"/>
<dbReference type="GO" id="GO:0008360">
    <property type="term" value="P:regulation of cell shape"/>
    <property type="evidence" value="ECO:0007669"/>
    <property type="project" value="UniProtKB-KW"/>
</dbReference>
<dbReference type="OrthoDB" id="9791132at2"/>
<dbReference type="InterPro" id="IPR012338">
    <property type="entry name" value="Beta-lactam/transpept-like"/>
</dbReference>
<evidence type="ECO:0000259" key="11">
    <source>
        <dbReference type="Pfam" id="PF00768"/>
    </source>
</evidence>
<gene>
    <name evidence="12" type="ORF">EJC50_20870</name>
</gene>
<dbReference type="KEGG" id="palb:EJC50_20870"/>
<accession>A0A3Q8X8Q6</accession>
<dbReference type="EMBL" id="CP034437">
    <property type="protein sequence ID" value="AZN41850.1"/>
    <property type="molecule type" value="Genomic_DNA"/>
</dbReference>
<evidence type="ECO:0000256" key="8">
    <source>
        <dbReference type="PIRSR" id="PIRSR618044-2"/>
    </source>
</evidence>
<dbReference type="PANTHER" id="PTHR21581">
    <property type="entry name" value="D-ALANYL-D-ALANINE CARBOXYPEPTIDASE"/>
    <property type="match status" value="1"/>
</dbReference>
<evidence type="ECO:0000256" key="10">
    <source>
        <dbReference type="SAM" id="Phobius"/>
    </source>
</evidence>
<keyword evidence="2" id="KW-0732">Signal</keyword>
<dbReference type="SUPFAM" id="SSF56601">
    <property type="entry name" value="beta-lactamase/transpeptidase-like"/>
    <property type="match status" value="1"/>
</dbReference>
<evidence type="ECO:0000313" key="13">
    <source>
        <dbReference type="Proteomes" id="UP000272528"/>
    </source>
</evidence>
<keyword evidence="12" id="KW-0121">Carboxypeptidase</keyword>
<protein>
    <submittedName>
        <fullName evidence="12">D-alanyl-D-alanine carboxypeptidase</fullName>
    </submittedName>
</protein>
<keyword evidence="6" id="KW-0961">Cell wall biogenesis/degradation</keyword>
<keyword evidence="10" id="KW-0812">Transmembrane</keyword>
<evidence type="ECO:0000256" key="5">
    <source>
        <dbReference type="ARBA" id="ARBA00022984"/>
    </source>
</evidence>
<evidence type="ECO:0000256" key="6">
    <source>
        <dbReference type="ARBA" id="ARBA00023316"/>
    </source>
</evidence>
<keyword evidence="4" id="KW-0133">Cell shape</keyword>